<feature type="transmembrane region" description="Helical" evidence="1">
    <location>
        <begin position="43"/>
        <end position="62"/>
    </location>
</feature>
<keyword evidence="1" id="KW-0812">Transmembrane</keyword>
<name>A0A654DQV6_SPHMU</name>
<gene>
    <name evidence="2" type="ORF">SPHINGO8BC_70153</name>
</gene>
<evidence type="ECO:0000256" key="1">
    <source>
        <dbReference type="SAM" id="Phobius"/>
    </source>
</evidence>
<accession>A0A654DQV6</accession>
<feature type="transmembrane region" description="Helical" evidence="1">
    <location>
        <begin position="7"/>
        <end position="31"/>
    </location>
</feature>
<keyword evidence="1" id="KW-1133">Transmembrane helix</keyword>
<dbReference type="AlphaFoldDB" id="A0A654DQV6"/>
<protein>
    <submittedName>
        <fullName evidence="2">Uncharacterized protein</fullName>
    </submittedName>
</protein>
<reference evidence="2 3" key="1">
    <citation type="submission" date="2019-10" db="EMBL/GenBank/DDBJ databases">
        <authorList>
            <person name="Karimi E."/>
        </authorList>
    </citation>
    <scope>NUCLEOTIDE SEQUENCE [LARGE SCALE GENOMIC DNA]</scope>
    <source>
        <strain evidence="2">Sphingobacterium sp. 8BC</strain>
    </source>
</reference>
<organism evidence="2 3">
    <name type="scientific">Sphingobacterium multivorum</name>
    <dbReference type="NCBI Taxonomy" id="28454"/>
    <lineage>
        <taxon>Bacteria</taxon>
        <taxon>Pseudomonadati</taxon>
        <taxon>Bacteroidota</taxon>
        <taxon>Sphingobacteriia</taxon>
        <taxon>Sphingobacteriales</taxon>
        <taxon>Sphingobacteriaceae</taxon>
        <taxon>Sphingobacterium</taxon>
    </lineage>
</organism>
<keyword evidence="1" id="KW-0472">Membrane</keyword>
<dbReference type="AntiFam" id="ANF00012">
    <property type="entry name" value="tRNA translation"/>
</dbReference>
<dbReference type="EMBL" id="CABWMV010000026">
    <property type="protein sequence ID" value="VXD06767.1"/>
    <property type="molecule type" value="Genomic_DNA"/>
</dbReference>
<dbReference type="Proteomes" id="UP000432350">
    <property type="component" value="Unassembled WGS sequence"/>
</dbReference>
<proteinExistence type="predicted"/>
<evidence type="ECO:0000313" key="2">
    <source>
        <dbReference type="EMBL" id="VXD06767.1"/>
    </source>
</evidence>
<evidence type="ECO:0000313" key="3">
    <source>
        <dbReference type="Proteomes" id="UP000432350"/>
    </source>
</evidence>
<sequence length="64" mass="7377">MLYQLSYFRIGIIILSICQNLAFFLFGGASWIRTSDTRIFSPLLYQLSYGTFSIQLSALLMMQI</sequence>